<dbReference type="RefSeq" id="WP_084337533.1">
    <property type="nucleotide sequence ID" value="NZ_CBKZNZ010000004.1"/>
</dbReference>
<evidence type="ECO:0000259" key="7">
    <source>
        <dbReference type="PROSITE" id="PS01124"/>
    </source>
</evidence>
<dbReference type="PANTHER" id="PTHR46796:SF14">
    <property type="entry name" value="TRANSCRIPTIONAL REGULATORY PROTEIN"/>
    <property type="match status" value="1"/>
</dbReference>
<dbReference type="GO" id="GO:0005737">
    <property type="term" value="C:cytoplasm"/>
    <property type="evidence" value="ECO:0007669"/>
    <property type="project" value="UniProtKB-SubCell"/>
</dbReference>
<keyword evidence="3 8" id="KW-0238">DNA-binding</keyword>
<comment type="subcellular location">
    <subcellularLocation>
        <location evidence="1">Cytoplasm</location>
    </subcellularLocation>
</comment>
<evidence type="ECO:0000313" key="9">
    <source>
        <dbReference type="Proteomes" id="UP000198706"/>
    </source>
</evidence>
<feature type="domain" description="HTH araC/xylS-type" evidence="7">
    <location>
        <begin position="43"/>
        <end position="140"/>
    </location>
</feature>
<dbReference type="InterPro" id="IPR050204">
    <property type="entry name" value="AraC_XylS_family_regulators"/>
</dbReference>
<dbReference type="PROSITE" id="PS00041">
    <property type="entry name" value="HTH_ARAC_FAMILY_1"/>
    <property type="match status" value="1"/>
</dbReference>
<dbReference type="GO" id="GO:0043565">
    <property type="term" value="F:sequence-specific DNA binding"/>
    <property type="evidence" value="ECO:0007669"/>
    <property type="project" value="InterPro"/>
</dbReference>
<evidence type="ECO:0000256" key="6">
    <source>
        <dbReference type="SAM" id="MobiDB-lite"/>
    </source>
</evidence>
<proteinExistence type="predicted"/>
<evidence type="ECO:0000256" key="1">
    <source>
        <dbReference type="ARBA" id="ARBA00004496"/>
    </source>
</evidence>
<dbReference type="SUPFAM" id="SSF46689">
    <property type="entry name" value="Homeodomain-like"/>
    <property type="match status" value="2"/>
</dbReference>
<dbReference type="PANTHER" id="PTHR46796">
    <property type="entry name" value="HTH-TYPE TRANSCRIPTIONAL ACTIVATOR RHAS-RELATED"/>
    <property type="match status" value="1"/>
</dbReference>
<feature type="compositionally biased region" description="Basic and acidic residues" evidence="6">
    <location>
        <begin position="9"/>
        <end position="26"/>
    </location>
</feature>
<accession>A0A1G9BXZ7</accession>
<name>A0A1G9BXZ7_9PSED</name>
<dbReference type="AlphaFoldDB" id="A0A1G9BXZ7"/>
<evidence type="ECO:0000256" key="4">
    <source>
        <dbReference type="ARBA" id="ARBA00023163"/>
    </source>
</evidence>
<dbReference type="STRING" id="137658.SAMN05216186_10757"/>
<comment type="function">
    <text evidence="5">Regulatory protein of the TOL plasmid xyl operons. XylS activates the xylXYZLTEGFJQKIH operon required for the degradation of toluene, m-xylene and p-xylene.</text>
</comment>
<evidence type="ECO:0000313" key="8">
    <source>
        <dbReference type="EMBL" id="SDK44319.1"/>
    </source>
</evidence>
<keyword evidence="4" id="KW-0804">Transcription</keyword>
<keyword evidence="2" id="KW-0805">Transcription regulation</keyword>
<keyword evidence="9" id="KW-1185">Reference proteome</keyword>
<evidence type="ECO:0000256" key="3">
    <source>
        <dbReference type="ARBA" id="ARBA00023125"/>
    </source>
</evidence>
<dbReference type="SMART" id="SM00342">
    <property type="entry name" value="HTH_ARAC"/>
    <property type="match status" value="1"/>
</dbReference>
<dbReference type="GO" id="GO:0009893">
    <property type="term" value="P:positive regulation of metabolic process"/>
    <property type="evidence" value="ECO:0007669"/>
    <property type="project" value="UniProtKB-ARBA"/>
</dbReference>
<dbReference type="InterPro" id="IPR018060">
    <property type="entry name" value="HTH_AraC"/>
</dbReference>
<dbReference type="GO" id="GO:0003700">
    <property type="term" value="F:DNA-binding transcription factor activity"/>
    <property type="evidence" value="ECO:0007669"/>
    <property type="project" value="InterPro"/>
</dbReference>
<dbReference type="PROSITE" id="PS01124">
    <property type="entry name" value="HTH_ARAC_FAMILY_2"/>
    <property type="match status" value="1"/>
</dbReference>
<feature type="region of interest" description="Disordered" evidence="6">
    <location>
        <begin position="1"/>
        <end position="31"/>
    </location>
</feature>
<dbReference type="Pfam" id="PF12833">
    <property type="entry name" value="HTH_18"/>
    <property type="match status" value="1"/>
</dbReference>
<dbReference type="InterPro" id="IPR018062">
    <property type="entry name" value="HTH_AraC-typ_CS"/>
</dbReference>
<dbReference type="Gene3D" id="1.10.10.60">
    <property type="entry name" value="Homeodomain-like"/>
    <property type="match status" value="2"/>
</dbReference>
<dbReference type="Proteomes" id="UP000198706">
    <property type="component" value="Unassembled WGS sequence"/>
</dbReference>
<dbReference type="EMBL" id="FNFD01000007">
    <property type="protein sequence ID" value="SDK44319.1"/>
    <property type="molecule type" value="Genomic_DNA"/>
</dbReference>
<dbReference type="InterPro" id="IPR009057">
    <property type="entry name" value="Homeodomain-like_sf"/>
</dbReference>
<gene>
    <name evidence="8" type="ORF">SAMN05216186_10757</name>
</gene>
<evidence type="ECO:0000256" key="5">
    <source>
        <dbReference type="ARBA" id="ARBA00037345"/>
    </source>
</evidence>
<sequence length="161" mass="18047">MSGRYSTRGHADFDPLLERTEDREEAPATSSRQAIRLSAWQERRAKELIAAHLGSGLSIARLARECSLSRSHFSRAFHGSTGVSPHQWLTRQRIEHAKRLLLDDLLITRIAQDCGFADQAHFSRVFTRLVGLSPSRWRLGLLRGKGIARERCPSGATCRSG</sequence>
<protein>
    <submittedName>
        <fullName evidence="8">AraC-type DNA-binding protein</fullName>
    </submittedName>
</protein>
<organism evidence="8 9">
    <name type="scientific">Pseudomonas indica</name>
    <dbReference type="NCBI Taxonomy" id="137658"/>
    <lineage>
        <taxon>Bacteria</taxon>
        <taxon>Pseudomonadati</taxon>
        <taxon>Pseudomonadota</taxon>
        <taxon>Gammaproteobacteria</taxon>
        <taxon>Pseudomonadales</taxon>
        <taxon>Pseudomonadaceae</taxon>
        <taxon>Pseudomonas</taxon>
    </lineage>
</organism>
<dbReference type="InterPro" id="IPR020449">
    <property type="entry name" value="Tscrpt_reg_AraC-type_HTH"/>
</dbReference>
<evidence type="ECO:0000256" key="2">
    <source>
        <dbReference type="ARBA" id="ARBA00023015"/>
    </source>
</evidence>
<dbReference type="PRINTS" id="PR00032">
    <property type="entry name" value="HTHARAC"/>
</dbReference>
<reference evidence="8 9" key="1">
    <citation type="submission" date="2016-10" db="EMBL/GenBank/DDBJ databases">
        <authorList>
            <person name="de Groot N.N."/>
        </authorList>
    </citation>
    <scope>NUCLEOTIDE SEQUENCE [LARGE SCALE GENOMIC DNA]</scope>
    <source>
        <strain evidence="8 9">JCM 21544</strain>
    </source>
</reference>